<protein>
    <submittedName>
        <fullName evidence="1">Uncharacterized protein</fullName>
    </submittedName>
</protein>
<evidence type="ECO:0000313" key="1">
    <source>
        <dbReference type="EMBL" id="MFD1514512.1"/>
    </source>
</evidence>
<name>A0ABD6AY29_9EURY</name>
<sequence length="57" mass="6362">MPAGLPDSNSVERLVSDFEALEEVAQTDSTFVIGRTLDTYHPFQQYDIESLLEGLTD</sequence>
<proteinExistence type="predicted"/>
<comment type="caution">
    <text evidence="1">The sequence shown here is derived from an EMBL/GenBank/DDBJ whole genome shotgun (WGS) entry which is preliminary data.</text>
</comment>
<dbReference type="Proteomes" id="UP001597187">
    <property type="component" value="Unassembled WGS sequence"/>
</dbReference>
<dbReference type="AlphaFoldDB" id="A0ABD6AY29"/>
<accession>A0ABD6AY29</accession>
<evidence type="ECO:0000313" key="2">
    <source>
        <dbReference type="Proteomes" id="UP001597187"/>
    </source>
</evidence>
<gene>
    <name evidence="1" type="ORF">ACFSBT_14620</name>
</gene>
<reference evidence="1 2" key="1">
    <citation type="journal article" date="2019" name="Int. J. Syst. Evol. Microbiol.">
        <title>The Global Catalogue of Microorganisms (GCM) 10K type strain sequencing project: providing services to taxonomists for standard genome sequencing and annotation.</title>
        <authorList>
            <consortium name="The Broad Institute Genomics Platform"/>
            <consortium name="The Broad Institute Genome Sequencing Center for Infectious Disease"/>
            <person name="Wu L."/>
            <person name="Ma J."/>
        </authorList>
    </citation>
    <scope>NUCLEOTIDE SEQUENCE [LARGE SCALE GENOMIC DNA]</scope>
    <source>
        <strain evidence="1 2">CGMCC 1.12563</strain>
    </source>
</reference>
<keyword evidence="2" id="KW-1185">Reference proteome</keyword>
<dbReference type="RefSeq" id="WP_250874444.1">
    <property type="nucleotide sequence ID" value="NZ_JALXFV010000007.1"/>
</dbReference>
<dbReference type="EMBL" id="JBHUDC010000007">
    <property type="protein sequence ID" value="MFD1514512.1"/>
    <property type="molecule type" value="Genomic_DNA"/>
</dbReference>
<organism evidence="1 2">
    <name type="scientific">Halomarina rubra</name>
    <dbReference type="NCBI Taxonomy" id="2071873"/>
    <lineage>
        <taxon>Archaea</taxon>
        <taxon>Methanobacteriati</taxon>
        <taxon>Methanobacteriota</taxon>
        <taxon>Stenosarchaea group</taxon>
        <taxon>Halobacteria</taxon>
        <taxon>Halobacteriales</taxon>
        <taxon>Natronomonadaceae</taxon>
        <taxon>Halomarina</taxon>
    </lineage>
</organism>